<name>A0A2V1H2N0_9GAMM</name>
<reference evidence="1 2" key="1">
    <citation type="submission" date="2018-04" db="EMBL/GenBank/DDBJ databases">
        <title>Thalassorhabdus spongiae gen. nov., sp. nov., isolated from a marine sponge in South-West Iceland.</title>
        <authorList>
            <person name="Knobloch S."/>
            <person name="Daussin A."/>
            <person name="Johannsson R."/>
            <person name="Marteinsson V.T."/>
        </authorList>
    </citation>
    <scope>NUCLEOTIDE SEQUENCE [LARGE SCALE GENOMIC DNA]</scope>
    <source>
        <strain evidence="1 2">Hp12</strain>
    </source>
</reference>
<dbReference type="EMBL" id="QDDL01000001">
    <property type="protein sequence ID" value="PVZ71478.1"/>
    <property type="molecule type" value="Genomic_DNA"/>
</dbReference>
<dbReference type="GO" id="GO:1990228">
    <property type="term" value="C:sulfurtransferase complex"/>
    <property type="evidence" value="ECO:0007669"/>
    <property type="project" value="TreeGrafter"/>
</dbReference>
<organism evidence="1 2">
    <name type="scientific">Pelagibaculum spongiae</name>
    <dbReference type="NCBI Taxonomy" id="2080658"/>
    <lineage>
        <taxon>Bacteria</taxon>
        <taxon>Pseudomonadati</taxon>
        <taxon>Pseudomonadota</taxon>
        <taxon>Gammaproteobacteria</taxon>
        <taxon>Oceanospirillales</taxon>
        <taxon>Pelagibaculum</taxon>
    </lineage>
</organism>
<gene>
    <name evidence="1" type="primary">dsrH</name>
    <name evidence="1" type="ORF">DC094_00035</name>
</gene>
<dbReference type="AlphaFoldDB" id="A0A2V1H2N0"/>
<dbReference type="NCBIfam" id="TIGR03011">
    <property type="entry name" value="sulf_tusB_dsrH"/>
    <property type="match status" value="1"/>
</dbReference>
<keyword evidence="2" id="KW-1185">Reference proteome</keyword>
<protein>
    <submittedName>
        <fullName evidence="1">Sulfurtransferase complex subunit TusB</fullName>
    </submittedName>
</protein>
<evidence type="ECO:0000313" key="1">
    <source>
        <dbReference type="EMBL" id="PVZ71478.1"/>
    </source>
</evidence>
<accession>A0A2V1H2N0</accession>
<dbReference type="RefSeq" id="WP_116685067.1">
    <property type="nucleotide sequence ID" value="NZ_CAWNYD010000001.1"/>
</dbReference>
<dbReference type="OrthoDB" id="9795117at2"/>
<dbReference type="InterPro" id="IPR007215">
    <property type="entry name" value="Sulphur_relay_TusB/DsrH"/>
</dbReference>
<dbReference type="Pfam" id="PF04077">
    <property type="entry name" value="DsrH"/>
    <property type="match status" value="1"/>
</dbReference>
<evidence type="ECO:0000313" key="2">
    <source>
        <dbReference type="Proteomes" id="UP000244906"/>
    </source>
</evidence>
<dbReference type="GO" id="GO:0016740">
    <property type="term" value="F:transferase activity"/>
    <property type="evidence" value="ECO:0007669"/>
    <property type="project" value="UniProtKB-KW"/>
</dbReference>
<dbReference type="GO" id="GO:0002143">
    <property type="term" value="P:tRNA wobble position uridine thiolation"/>
    <property type="evidence" value="ECO:0007669"/>
    <property type="project" value="InterPro"/>
</dbReference>
<comment type="caution">
    <text evidence="1">The sequence shown here is derived from an EMBL/GenBank/DDBJ whole genome shotgun (WGS) entry which is preliminary data.</text>
</comment>
<sequence length="92" mass="10307">MANCLHLVFEPQALENSLRCFDQQDSLVLIGNGVAAAIDHQQNLPSQCFVIADEFIARGFDQSLLTSDQIQLIDMMQLVELTETHSKSVSWK</sequence>
<keyword evidence="1" id="KW-0808">Transferase</keyword>
<proteinExistence type="predicted"/>
<dbReference type="Proteomes" id="UP000244906">
    <property type="component" value="Unassembled WGS sequence"/>
</dbReference>
<dbReference type="Gene3D" id="3.40.1260.10">
    <property type="entry name" value="DsrEFH-like"/>
    <property type="match status" value="1"/>
</dbReference>
<dbReference type="SUPFAM" id="SSF75169">
    <property type="entry name" value="DsrEFH-like"/>
    <property type="match status" value="1"/>
</dbReference>
<dbReference type="PANTHER" id="PTHR37526">
    <property type="entry name" value="PROTEIN TUSB"/>
    <property type="match status" value="1"/>
</dbReference>
<dbReference type="InterPro" id="IPR027396">
    <property type="entry name" value="DsrEFH-like"/>
</dbReference>
<dbReference type="PANTHER" id="PTHR37526:SF1">
    <property type="entry name" value="PROTEIN TUSB"/>
    <property type="match status" value="1"/>
</dbReference>